<dbReference type="OrthoDB" id="2690847at2759"/>
<feature type="compositionally biased region" description="Polar residues" evidence="1">
    <location>
        <begin position="296"/>
        <end position="305"/>
    </location>
</feature>
<organism evidence="2 3">
    <name type="scientific">Coniophora puteana (strain RWD-64-598)</name>
    <name type="common">Brown rot fungus</name>
    <dbReference type="NCBI Taxonomy" id="741705"/>
    <lineage>
        <taxon>Eukaryota</taxon>
        <taxon>Fungi</taxon>
        <taxon>Dikarya</taxon>
        <taxon>Basidiomycota</taxon>
        <taxon>Agaricomycotina</taxon>
        <taxon>Agaricomycetes</taxon>
        <taxon>Agaricomycetidae</taxon>
        <taxon>Boletales</taxon>
        <taxon>Coniophorineae</taxon>
        <taxon>Coniophoraceae</taxon>
        <taxon>Coniophora</taxon>
    </lineage>
</organism>
<dbReference type="RefSeq" id="XP_007775890.1">
    <property type="nucleotide sequence ID" value="XM_007777700.1"/>
</dbReference>
<reference evidence="3" key="1">
    <citation type="journal article" date="2012" name="Science">
        <title>The Paleozoic origin of enzymatic lignin decomposition reconstructed from 31 fungal genomes.</title>
        <authorList>
            <person name="Floudas D."/>
            <person name="Binder M."/>
            <person name="Riley R."/>
            <person name="Barry K."/>
            <person name="Blanchette R.A."/>
            <person name="Henrissat B."/>
            <person name="Martinez A.T."/>
            <person name="Otillar R."/>
            <person name="Spatafora J.W."/>
            <person name="Yadav J.S."/>
            <person name="Aerts A."/>
            <person name="Benoit I."/>
            <person name="Boyd A."/>
            <person name="Carlson A."/>
            <person name="Copeland A."/>
            <person name="Coutinho P.M."/>
            <person name="de Vries R.P."/>
            <person name="Ferreira P."/>
            <person name="Findley K."/>
            <person name="Foster B."/>
            <person name="Gaskell J."/>
            <person name="Glotzer D."/>
            <person name="Gorecki P."/>
            <person name="Heitman J."/>
            <person name="Hesse C."/>
            <person name="Hori C."/>
            <person name="Igarashi K."/>
            <person name="Jurgens J.A."/>
            <person name="Kallen N."/>
            <person name="Kersten P."/>
            <person name="Kohler A."/>
            <person name="Kuees U."/>
            <person name="Kumar T.K.A."/>
            <person name="Kuo A."/>
            <person name="LaButti K."/>
            <person name="Larrondo L.F."/>
            <person name="Lindquist E."/>
            <person name="Ling A."/>
            <person name="Lombard V."/>
            <person name="Lucas S."/>
            <person name="Lundell T."/>
            <person name="Martin R."/>
            <person name="McLaughlin D.J."/>
            <person name="Morgenstern I."/>
            <person name="Morin E."/>
            <person name="Murat C."/>
            <person name="Nagy L.G."/>
            <person name="Nolan M."/>
            <person name="Ohm R.A."/>
            <person name="Patyshakuliyeva A."/>
            <person name="Rokas A."/>
            <person name="Ruiz-Duenas F.J."/>
            <person name="Sabat G."/>
            <person name="Salamov A."/>
            <person name="Samejima M."/>
            <person name="Schmutz J."/>
            <person name="Slot J.C."/>
            <person name="St John F."/>
            <person name="Stenlid J."/>
            <person name="Sun H."/>
            <person name="Sun S."/>
            <person name="Syed K."/>
            <person name="Tsang A."/>
            <person name="Wiebenga A."/>
            <person name="Young D."/>
            <person name="Pisabarro A."/>
            <person name="Eastwood D.C."/>
            <person name="Martin F."/>
            <person name="Cullen D."/>
            <person name="Grigoriev I.V."/>
            <person name="Hibbett D.S."/>
        </authorList>
    </citation>
    <scope>NUCLEOTIDE SEQUENCE [LARGE SCALE GENOMIC DNA]</scope>
    <source>
        <strain evidence="3">RWD-64-598 SS2</strain>
    </source>
</reference>
<name>R7SCN3_CONPW</name>
<evidence type="ECO:0000313" key="2">
    <source>
        <dbReference type="EMBL" id="EIW73926.1"/>
    </source>
</evidence>
<dbReference type="OMA" id="NEAHERS"/>
<feature type="compositionally biased region" description="Polar residues" evidence="1">
    <location>
        <begin position="332"/>
        <end position="347"/>
    </location>
</feature>
<dbReference type="Proteomes" id="UP000053558">
    <property type="component" value="Unassembled WGS sequence"/>
</dbReference>
<gene>
    <name evidence="2" type="ORF">CONPUDRAFT_160556</name>
</gene>
<proteinExistence type="predicted"/>
<dbReference type="GeneID" id="19204321"/>
<keyword evidence="3" id="KW-1185">Reference proteome</keyword>
<feature type="compositionally biased region" description="Acidic residues" evidence="1">
    <location>
        <begin position="307"/>
        <end position="316"/>
    </location>
</feature>
<protein>
    <submittedName>
        <fullName evidence="2">Uncharacterized protein</fullName>
    </submittedName>
</protein>
<accession>R7SCN3</accession>
<dbReference type="KEGG" id="cput:CONPUDRAFT_160556"/>
<sequence>MPAPTGKRVPSEILDENAPTHTPIPAVELDDDDIVTDSDSELATPGLTGTKRRKNLDLTFTPRRAKRLKTFGRDLCNEAGISEKALDSFTSLPSLDFMMVAMYARFEKVDAALQNNGNMKLRQLLEDANLRKDLNNNILLCLLSPYLPAYVTGTLDHFTKFVCDNESIFKIPKEMFDDYGLRATLSRAIGKFLDTHRYNMKEKLTASCVNTTNILTLSKNVADKIEINMEYLTRIAFLRFCFRLHSILCKDVIVESNPSFYCPLFDRYIPDVTWNWLRGCVKGLPERVVEVEHVSETASPSSNADGPTEDQEDGQESPDRPDFSYLEEEQGDSSTIAQNKKGSSNEDTAVGPLSALLTAGKFWNFVDWMLTTFRNEAHERSKGSQIAFNNDVKHILTNIFTQDLVDYSNSSLPYGISKEPLPPKQLLINEKLIW</sequence>
<evidence type="ECO:0000313" key="3">
    <source>
        <dbReference type="Proteomes" id="UP000053558"/>
    </source>
</evidence>
<dbReference type="AlphaFoldDB" id="R7SCN3"/>
<feature type="region of interest" description="Disordered" evidence="1">
    <location>
        <begin position="1"/>
        <end position="26"/>
    </location>
</feature>
<evidence type="ECO:0000256" key="1">
    <source>
        <dbReference type="SAM" id="MobiDB-lite"/>
    </source>
</evidence>
<dbReference type="EMBL" id="JH711600">
    <property type="protein sequence ID" value="EIW73926.1"/>
    <property type="molecule type" value="Genomic_DNA"/>
</dbReference>
<feature type="region of interest" description="Disordered" evidence="1">
    <location>
        <begin position="292"/>
        <end position="347"/>
    </location>
</feature>